<proteinExistence type="predicted"/>
<evidence type="ECO:0000256" key="1">
    <source>
        <dbReference type="SAM" id="MobiDB-lite"/>
    </source>
</evidence>
<evidence type="ECO:0000313" key="2">
    <source>
        <dbReference type="EMBL" id="VDL60813.1"/>
    </source>
</evidence>
<dbReference type="EMBL" id="UYSG01011087">
    <property type="protein sequence ID" value="VDL60813.1"/>
    <property type="molecule type" value="Genomic_DNA"/>
</dbReference>
<accession>A0A0R3ST19</accession>
<protein>
    <submittedName>
        <fullName evidence="4">SH3_10 domain-containing protein</fullName>
    </submittedName>
</protein>
<evidence type="ECO:0000313" key="4">
    <source>
        <dbReference type="WBParaSite" id="HDID_0000849701-mRNA-1"/>
    </source>
</evidence>
<dbReference type="STRING" id="6216.A0A0R3ST19"/>
<dbReference type="Proteomes" id="UP000274504">
    <property type="component" value="Unassembled WGS sequence"/>
</dbReference>
<feature type="compositionally biased region" description="Polar residues" evidence="1">
    <location>
        <begin position="2362"/>
        <end position="2375"/>
    </location>
</feature>
<evidence type="ECO:0000313" key="3">
    <source>
        <dbReference type="Proteomes" id="UP000274504"/>
    </source>
</evidence>
<reference evidence="2 3" key="2">
    <citation type="submission" date="2018-11" db="EMBL/GenBank/DDBJ databases">
        <authorList>
            <consortium name="Pathogen Informatics"/>
        </authorList>
    </citation>
    <scope>NUCLEOTIDE SEQUENCE [LARGE SCALE GENOMIC DNA]</scope>
</reference>
<gene>
    <name evidence="2" type="ORF">HDID_LOCUS8495</name>
</gene>
<name>A0A0R3ST19_HYMDI</name>
<dbReference type="OrthoDB" id="18740at2759"/>
<sequence>MVEGLDATSIQLKDIESEVVEFNVGVSHLALDEERERYTRIRERIESIVDGLNKKETEKGRIQLETAQKLLAAATGNTETLRYLESISCLENIFTDVTKAAIVTAVGLSSEDSISQRVLESKLLTNNVKQCWNYTTQLSNLAAIHLKSAADFHIFNHEITEIRAQASQMKAVSASQIEAFSPEGQIIEASSLNDEMKVRLSAFQNLAERARTLVSKAPSVLPIENRLMEVRDGMAKDYEGYGPLMVQMLIDYVGSNFTIRKGDSLALLDTTENPYLWKVMTKSGPQYVPSIACIIASANGEQVHDAYRTLATVKESWNKALDNYRRQLAIYYRKYLQNVVNGRGLHVIDSQAKRRFIEDLDRLLIQSGADEGHLLNVLETVKSKIVTRADQADEVWSRIEVDLLHQPLIVLHEHMKSLRKMDESVEYFTSNMKDYASIFATESRGLQAQLESLRLTHDRNRAELKDLYNRVHNWRSVYTASLDEFPEGVGRLVVSNVSSSSGVSSLEGPSIPLPPSPFGRITPTEVEEELEFLETRPRRRRINVGVSNIKDEPPKSKVFTCGTNINPRQIPASVKVVDVEKPKMIRDVATNTPNRRTIKNTQTDISGDMVTSKFASTLSEKNRVDCMTQIGWVRAQKAQQVDDSIISAALEVNEPVPSIASATDGAVPDKFQVNFTTGQSKEVEKCGLMFQTDNSRQIRRNSEDFEVVKDSLDSADFAAHIPTRAFDFETKKRDLDIITQTDQIYPDKLVPGTQEFTRVWNNTHLQTECDIDSIQFETVPRPLKSYNVEAQNVYPLKAHGITDGRKKHTERGQQTFTKESNMETETRNFMSSGEYNAINRHLLQCASEDFARDISYCERKADDRSLSDLDIQFSGPKMQKTSVAHRWRPRVTDECTCYKMTSQQFQKSKSISSDNVSFHLNIMPRYGRCETPKIKSRVPELRNSGCQVGTKLIPKEIRVSALSVEVHDKMVAAKLELPMRSVMCPASVFCQPILTEERGIQMVDVKDVDSIQIQTDNRSYLARVQSAKPIRSRSSTHIVPKETCFIEFRTDPQLMNSGSVNFVKNTTDRSTHVPRVLTEAECQFKVTGDLTATSSAESTYLTACGMKPSQRHRSCQVGAVLLPETMEVSTVPLNLTNIDQVEKRNIAVDAVICPTKVKVRPVLTEDVGIHVAKTMGLHQMNVKIADKVYNATVSPTSRYQSREIEVTNSQICTVEIDCGEDHAENYTMTVAPAVNERGLMINLNKPYRQLEAANQSSCPTCHCQLETSWSNTETNLHKFKPIAKSTQVGTVLEPVRVQIMNVSTKSRAPSEIRTLATEVPSIICPSTVELVSTLVESSGIKIKDVSEVGNVNIARGETTFYANIRSRSVGTIPVNPLIRQGYFDHSRLGTNMGEVSTEVKRSDDTRMSDKPIIQQAKFEIVGKRIDGICEVCNGTGKTTDIAQNTETFTQHDVGCEFSTRGVTKEIASNLRPVVSESVNAQKSRMHSVETQVGAVLKPTRVYMANVEIQPRAIEIARQMGMTPNVIICPSTIELNTQLGENMGIQVIDVKDISNMEVVAGSSIFESSFVPRRGAGSSSISTTLPVLGNTNIVSGRTGLTLGQESANRPMSSIISNNETFVLQDIGCNFSIKDTSIGVICEHCHGTGRVEQSLGGFSSIRSTSIDLSRKPSFIHHRASTPLSKNAECQVGIILRPQSIQVSSINVSPKNRTIAGYLGLDADSILCPANLQVTSEIGEMSGIELLNVRDESCIKIQAGDALLDANLESRTSDASSTARRKPEFLMNLQTGPGVFTLGPSTSQIPDHTLSESFRLSDAGCEIVLRDTGAGRVCTSCQGTGRMATTSIKSSRPFEASNIEQYGSLVPAVMVNKSARSESKSCQVGVILTPTNVNIAPIEMFPRNISTAVDSGSVVYPAAVDLESRLMEISGIQIKEVANTDEITFIKGSEKFVPNVVRKNRVPETCILEVRSTNPVSSGKFSLQKIGCEFRLKETGTYALSSSKGFTSAVTALRVKHVSSQVGLSLVPKTVQVADMSATASDKRVAANLGLKANALICPSSIDLEMNLTETGGVSITDIKEVREVGIRVGESRGVISITGRNMKTSDMASRVTDAACLTFVCNKPLATYQGARPPLGKPFESTTTMVNKMFDQNARCTFRLGESGETSLQTSSSSKSVRKTETGCQVGVLMVPRTVKVSTVKMVPEDKASSNTMGVSELSTLQASTCELEPRISERTGIRIAQMDAIQKVQLELGGQIYTATVIPPRSTISSPWSSRPTVISITGFPISGTQSPLLSQRPEASVSDVVGPYLLSLKDGATQKQSIVEVAGLTLGGKIVQLRVNADLRNKLFVQSGQRSDRRFTGYLDSSQRPSSSSELCHSNRPDSRLCDVACEALIKPETLEKRLQTFFI</sequence>
<dbReference type="Gene3D" id="2.30.30.40">
    <property type="entry name" value="SH3 Domains"/>
    <property type="match status" value="1"/>
</dbReference>
<organism evidence="4">
    <name type="scientific">Hymenolepis diminuta</name>
    <name type="common">Rat tapeworm</name>
    <dbReference type="NCBI Taxonomy" id="6216"/>
    <lineage>
        <taxon>Eukaryota</taxon>
        <taxon>Metazoa</taxon>
        <taxon>Spiralia</taxon>
        <taxon>Lophotrochozoa</taxon>
        <taxon>Platyhelminthes</taxon>
        <taxon>Cestoda</taxon>
        <taxon>Eucestoda</taxon>
        <taxon>Cyclophyllidea</taxon>
        <taxon>Hymenolepididae</taxon>
        <taxon>Hymenolepis</taxon>
    </lineage>
</organism>
<dbReference type="WBParaSite" id="HDID_0000849701-mRNA-1">
    <property type="protein sequence ID" value="HDID_0000849701-mRNA-1"/>
    <property type="gene ID" value="HDID_0000849701"/>
</dbReference>
<reference evidence="4" key="1">
    <citation type="submission" date="2016-04" db="UniProtKB">
        <authorList>
            <consortium name="WormBaseParasite"/>
        </authorList>
    </citation>
    <scope>IDENTIFICATION</scope>
</reference>
<feature type="region of interest" description="Disordered" evidence="1">
    <location>
        <begin position="2359"/>
        <end position="2379"/>
    </location>
</feature>
<dbReference type="Gene3D" id="1.20.58.60">
    <property type="match status" value="1"/>
</dbReference>